<name>A0A9P5NU86_GYMJU</name>
<dbReference type="EMBL" id="JADNYJ010000028">
    <property type="protein sequence ID" value="KAF8903925.1"/>
    <property type="molecule type" value="Genomic_DNA"/>
</dbReference>
<organism evidence="1 2">
    <name type="scientific">Gymnopilus junonius</name>
    <name type="common">Spectacular rustgill mushroom</name>
    <name type="synonym">Gymnopilus spectabilis subsp. junonius</name>
    <dbReference type="NCBI Taxonomy" id="109634"/>
    <lineage>
        <taxon>Eukaryota</taxon>
        <taxon>Fungi</taxon>
        <taxon>Dikarya</taxon>
        <taxon>Basidiomycota</taxon>
        <taxon>Agaricomycotina</taxon>
        <taxon>Agaricomycetes</taxon>
        <taxon>Agaricomycetidae</taxon>
        <taxon>Agaricales</taxon>
        <taxon>Agaricineae</taxon>
        <taxon>Hymenogastraceae</taxon>
        <taxon>Gymnopilus</taxon>
    </lineage>
</organism>
<comment type="caution">
    <text evidence="1">The sequence shown here is derived from an EMBL/GenBank/DDBJ whole genome shotgun (WGS) entry which is preliminary data.</text>
</comment>
<dbReference type="Proteomes" id="UP000724874">
    <property type="component" value="Unassembled WGS sequence"/>
</dbReference>
<protein>
    <submittedName>
        <fullName evidence="1">Uncharacterized protein</fullName>
    </submittedName>
</protein>
<evidence type="ECO:0000313" key="1">
    <source>
        <dbReference type="EMBL" id="KAF8903925.1"/>
    </source>
</evidence>
<proteinExistence type="predicted"/>
<keyword evidence="2" id="KW-1185">Reference proteome</keyword>
<accession>A0A9P5NU86</accession>
<evidence type="ECO:0000313" key="2">
    <source>
        <dbReference type="Proteomes" id="UP000724874"/>
    </source>
</evidence>
<sequence length="190" mass="21464">MSSNNAVRGLACNVIGVPSEQNGVAFQNSPNSAVAQTELQELHSLRIQQERELSSQFGRLEPDVTKLAHACEGLLTLVAMYKVELASQDEEIRSLRRQVQVSNQPKFLEQSIYDALGTPRNPEAIEPLVERVDNVVDWSHDAMKYLIGSVEEGKMDVTRRNIEALYDGVVRKRKREEYHLAIEDMDIDVE</sequence>
<reference evidence="1" key="1">
    <citation type="submission" date="2020-11" db="EMBL/GenBank/DDBJ databases">
        <authorList>
            <consortium name="DOE Joint Genome Institute"/>
            <person name="Ahrendt S."/>
            <person name="Riley R."/>
            <person name="Andreopoulos W."/>
            <person name="LaButti K."/>
            <person name="Pangilinan J."/>
            <person name="Ruiz-duenas F.J."/>
            <person name="Barrasa J.M."/>
            <person name="Sanchez-Garcia M."/>
            <person name="Camarero S."/>
            <person name="Miyauchi S."/>
            <person name="Serrano A."/>
            <person name="Linde D."/>
            <person name="Babiker R."/>
            <person name="Drula E."/>
            <person name="Ayuso-Fernandez I."/>
            <person name="Pacheco R."/>
            <person name="Padilla G."/>
            <person name="Ferreira P."/>
            <person name="Barriuso J."/>
            <person name="Kellner H."/>
            <person name="Castanera R."/>
            <person name="Alfaro M."/>
            <person name="Ramirez L."/>
            <person name="Pisabarro A.G."/>
            <person name="Kuo A."/>
            <person name="Tritt A."/>
            <person name="Lipzen A."/>
            <person name="He G."/>
            <person name="Yan M."/>
            <person name="Ng V."/>
            <person name="Cullen D."/>
            <person name="Martin F."/>
            <person name="Rosso M.-N."/>
            <person name="Henrissat B."/>
            <person name="Hibbett D."/>
            <person name="Martinez A.T."/>
            <person name="Grigoriev I.V."/>
        </authorList>
    </citation>
    <scope>NUCLEOTIDE SEQUENCE</scope>
    <source>
        <strain evidence="1">AH 44721</strain>
    </source>
</reference>
<dbReference type="AlphaFoldDB" id="A0A9P5NU86"/>
<gene>
    <name evidence="1" type="ORF">CPB84DRAFT_1773715</name>
</gene>